<dbReference type="Proteomes" id="UP000001176">
    <property type="component" value="Chromosome"/>
</dbReference>
<evidence type="ECO:0000259" key="1">
    <source>
        <dbReference type="Pfam" id="PF22917"/>
    </source>
</evidence>
<dbReference type="InterPro" id="IPR036291">
    <property type="entry name" value="NAD(P)-bd_dom_sf"/>
</dbReference>
<organism evidence="2 3">
    <name type="scientific">Gluconacetobacter diazotrophicus (strain ATCC 49037 / DSM 5601 / CCUG 37298 / CIP 103539 / LMG 7603 / PAl5)</name>
    <dbReference type="NCBI Taxonomy" id="272568"/>
    <lineage>
        <taxon>Bacteria</taxon>
        <taxon>Pseudomonadati</taxon>
        <taxon>Pseudomonadota</taxon>
        <taxon>Alphaproteobacteria</taxon>
        <taxon>Acetobacterales</taxon>
        <taxon>Acetobacteraceae</taxon>
        <taxon>Gluconacetobacter</taxon>
    </lineage>
</organism>
<dbReference type="EMBL" id="AM889285">
    <property type="protein sequence ID" value="CAP54202.1"/>
    <property type="molecule type" value="Genomic_DNA"/>
</dbReference>
<evidence type="ECO:0000313" key="3">
    <source>
        <dbReference type="Proteomes" id="UP000001176"/>
    </source>
</evidence>
<evidence type="ECO:0000313" key="2">
    <source>
        <dbReference type="EMBL" id="CAP54202.1"/>
    </source>
</evidence>
<dbReference type="PANTHER" id="PTHR32487:SF0">
    <property type="entry name" value="3-OXO-DELTA(4,5)-STEROID 5-BETA-REDUCTASE"/>
    <property type="match status" value="1"/>
</dbReference>
<dbReference type="AlphaFoldDB" id="A9H2U3"/>
<accession>A9H2U3</accession>
<dbReference type="PANTHER" id="PTHR32487">
    <property type="entry name" value="3-OXO-DELTA(4,5)-STEROID 5-BETA-REDUCTASE"/>
    <property type="match status" value="1"/>
</dbReference>
<sequence length="373" mass="41104">MFDDARRPAGAGRRRKERDMSNTALVVGATGIVGQALAARLAAEGWVVHGLARRPRGDMAPVIPVAADLLDPAALRSALAGLRPTHVYFCSWMRHATEAENVRVNSAMIRHVFEALPEPQGLRHAALTTGLKHYLGPFEAYASGSPPETPFREDMPRLDLANFYYDQEDALFAAAQAHGFSWSVHRPHTIIGHAVGNAMNMGTTLAVYAAICRETGRPFVFPGSPAQWHGLTDVTDARQLARHLYWAGTSAEARNQAFNIVNGDVFRWKWLWPRLAAWFDIEAAPYPGQATPLEAQLAGAGDLWAGIARRHGLREADISRLASAWHTDADLGRPVECVTDMSKSRRAGFTSYQYTPDSFTDLFARLRAERLIP</sequence>
<dbReference type="KEGG" id="gdi:GDI0259"/>
<dbReference type="Pfam" id="PF22917">
    <property type="entry name" value="PRISE"/>
    <property type="match status" value="1"/>
</dbReference>
<proteinExistence type="predicted"/>
<dbReference type="SUPFAM" id="SSF51735">
    <property type="entry name" value="NAD(P)-binding Rossmann-fold domains"/>
    <property type="match status" value="1"/>
</dbReference>
<protein>
    <submittedName>
        <fullName evidence="2">Putative NAD dependent epimerase</fullName>
    </submittedName>
</protein>
<reference evidence="2 3" key="1">
    <citation type="journal article" date="2009" name="BMC Genomics">
        <title>Complete genome sequence of the sugarcane nitrogen-fixing endophyte Gluconacetobacter diazotrophicus Pal5.</title>
        <authorList>
            <person name="Bertalan M."/>
            <person name="Albano R."/>
            <person name="Padua V."/>
            <person name="Rouws L."/>
            <person name="Rojas C."/>
            <person name="Hemerly A."/>
            <person name="Teixeira K."/>
            <person name="Schwab S."/>
            <person name="Araujo J."/>
            <person name="Oliveira A."/>
            <person name="Franca L."/>
            <person name="Magalhaes V."/>
            <person name="Alqueres S."/>
            <person name="Cardoso A."/>
            <person name="Almeida W."/>
            <person name="Loureiro M.M."/>
            <person name="Nogueira E."/>
            <person name="Cidade D."/>
            <person name="Oliveira D."/>
            <person name="Simao T."/>
            <person name="Macedo J."/>
            <person name="Valadao A."/>
            <person name="Dreschsel M."/>
            <person name="Freitas F."/>
            <person name="Vidal M."/>
            <person name="Guedes H."/>
            <person name="Rodrigues E."/>
            <person name="Meneses C."/>
            <person name="Brioso P."/>
            <person name="Pozzer L."/>
            <person name="Figueiredo D."/>
            <person name="Montano H."/>
            <person name="Junior J."/>
            <person name="Filho G."/>
            <person name="Flores V."/>
            <person name="Ferreira B."/>
            <person name="Branco A."/>
            <person name="Gonzalez P."/>
            <person name="Guillobel H."/>
            <person name="Lemos M."/>
            <person name="Seibel L."/>
            <person name="Macedo J."/>
            <person name="Alves-Ferreira M."/>
            <person name="Sachetto-Martins G."/>
            <person name="Coelho A."/>
            <person name="Santos E."/>
            <person name="Amaral G."/>
            <person name="Neves A."/>
            <person name="Pacheco A.B."/>
            <person name="Carvalho D."/>
            <person name="Lery L."/>
            <person name="Bisch P."/>
            <person name="Rossle S.C."/>
            <person name="Urmenyi T."/>
            <person name="Kruger W.V."/>
            <person name="Martins O."/>
            <person name="Baldani J.I."/>
            <person name="Ferreira P.C."/>
        </authorList>
    </citation>
    <scope>NUCLEOTIDE SEQUENCE [LARGE SCALE GENOMIC DNA]</scope>
    <source>
        <strain evidence="3">ATCC 49037 / DSM 5601 / CCUG 37298 / CIP 103539 / LMG 7603 / PAl5</strain>
    </source>
</reference>
<gene>
    <name evidence="2" type="ordered locus">GDI0259</name>
</gene>
<feature type="domain" description="PRISE-like Rossmann-fold" evidence="1">
    <location>
        <begin position="85"/>
        <end position="373"/>
    </location>
</feature>
<dbReference type="CDD" id="cd08948">
    <property type="entry name" value="5beta-POR_like_SDR_a"/>
    <property type="match status" value="1"/>
</dbReference>
<dbReference type="InterPro" id="IPR055222">
    <property type="entry name" value="PRISE-like_Rossmann-fold"/>
</dbReference>
<name>A9H2U3_GLUDA</name>
<keyword evidence="3" id="KW-1185">Reference proteome</keyword>
<dbReference type="Gene3D" id="3.40.50.720">
    <property type="entry name" value="NAD(P)-binding Rossmann-like Domain"/>
    <property type="match status" value="1"/>
</dbReference>